<dbReference type="EMBL" id="SCKG01000002">
    <property type="protein sequence ID" value="TDH16582.1"/>
    <property type="molecule type" value="Genomic_DNA"/>
</dbReference>
<dbReference type="CDD" id="cd00086">
    <property type="entry name" value="homeodomain"/>
    <property type="match status" value="1"/>
</dbReference>
<dbReference type="Gene3D" id="1.10.10.60">
    <property type="entry name" value="Homeodomain-like"/>
    <property type="match status" value="1"/>
</dbReference>
<dbReference type="AlphaFoldDB" id="A0A484DMW0"/>
<keyword evidence="5" id="KW-0524">Neurogenesis</keyword>
<dbReference type="FunFam" id="1.10.10.60:FF:000053">
    <property type="entry name" value="H6 family homeobox 2"/>
    <property type="match status" value="1"/>
</dbReference>
<dbReference type="Proteomes" id="UP000295070">
    <property type="component" value="Chromosome 2"/>
</dbReference>
<evidence type="ECO:0000256" key="2">
    <source>
        <dbReference type="ARBA" id="ARBA00004123"/>
    </source>
</evidence>
<keyword evidence="4" id="KW-0221">Differentiation</keyword>
<feature type="compositionally biased region" description="Low complexity" evidence="15">
    <location>
        <begin position="106"/>
        <end position="122"/>
    </location>
</feature>
<keyword evidence="6" id="KW-0805">Transcription regulation</keyword>
<protein>
    <recommendedName>
        <fullName evidence="16">Homeobox domain-containing protein</fullName>
    </recommendedName>
</protein>
<evidence type="ECO:0000256" key="11">
    <source>
        <dbReference type="ARBA" id="ARBA00038165"/>
    </source>
</evidence>
<dbReference type="PROSITE" id="PS50071">
    <property type="entry name" value="HOMEOBOX_2"/>
    <property type="match status" value="1"/>
</dbReference>
<dbReference type="PANTHER" id="PTHR46110:SF5">
    <property type="entry name" value="SENSORY ORGAN HOMEOBOX"/>
    <property type="match status" value="1"/>
</dbReference>
<keyword evidence="9" id="KW-0804">Transcription</keyword>
<evidence type="ECO:0000256" key="5">
    <source>
        <dbReference type="ARBA" id="ARBA00022902"/>
    </source>
</evidence>
<evidence type="ECO:0000259" key="16">
    <source>
        <dbReference type="PROSITE" id="PS50071"/>
    </source>
</evidence>
<keyword evidence="8 13" id="KW-0371">Homeobox</keyword>
<keyword evidence="10 13" id="KW-0539">Nucleus</keyword>
<dbReference type="InterPro" id="IPR017970">
    <property type="entry name" value="Homeobox_CS"/>
</dbReference>
<dbReference type="SUPFAM" id="SSF46689">
    <property type="entry name" value="Homeodomain-like"/>
    <property type="match status" value="1"/>
</dbReference>
<sequence>MNKVDAPCRPAASLKFTIDSILNLKTSGRNCDSCHPAGLRDDSATATLKDGFQSAHEEHVGQQRRDPGSRLNEKELITDCNGATDSVIISRGDPKTAAAEVRFESGDSSCDDSSSTTTAADTQKGGSPAKKSKMITKKKTRTIFSKRQIFQLESTFDMKRYLSSAERACLASSLQLTETQVKIWFQNRRNKLKRQISTEIDGPVTDFPETGKPVVVGQLPALYKESSLLGRCLLPMPLPVVYPGSSTPYLCFTNASKYFSLYDGDV</sequence>
<dbReference type="Pfam" id="PF00046">
    <property type="entry name" value="Homeodomain"/>
    <property type="match status" value="1"/>
</dbReference>
<evidence type="ECO:0000313" key="18">
    <source>
        <dbReference type="Proteomes" id="UP000295070"/>
    </source>
</evidence>
<evidence type="ECO:0000256" key="7">
    <source>
        <dbReference type="ARBA" id="ARBA00023125"/>
    </source>
</evidence>
<dbReference type="InterPro" id="IPR051300">
    <property type="entry name" value="HMX_Homeobox_TF"/>
</dbReference>
<evidence type="ECO:0000313" key="17">
    <source>
        <dbReference type="EMBL" id="TDH16582.1"/>
    </source>
</evidence>
<proteinExistence type="inferred from homology"/>
<keyword evidence="18" id="KW-1185">Reference proteome</keyword>
<evidence type="ECO:0000256" key="6">
    <source>
        <dbReference type="ARBA" id="ARBA00023015"/>
    </source>
</evidence>
<reference evidence="17 18" key="1">
    <citation type="submission" date="2019-01" db="EMBL/GenBank/DDBJ databases">
        <title>A chromosome-scale genome assembly of the yellow perch, Perca flavescens.</title>
        <authorList>
            <person name="Feron R."/>
            <person name="Morvezen R."/>
            <person name="Bestin A."/>
            <person name="Haffray P."/>
            <person name="Klopp C."/>
            <person name="Zahm M."/>
            <person name="Cabau C."/>
            <person name="Roques C."/>
            <person name="Donnadieu C."/>
            <person name="Bouchez O."/>
            <person name="Christie M."/>
            <person name="Larson W."/>
            <person name="Guiguen Y."/>
        </authorList>
    </citation>
    <scope>NUCLEOTIDE SEQUENCE [LARGE SCALE GENOMIC DNA]</scope>
    <source>
        <strain evidence="17">YP-PL-M2</strain>
        <tissue evidence="17">Blood</tissue>
    </source>
</reference>
<evidence type="ECO:0000256" key="9">
    <source>
        <dbReference type="ARBA" id="ARBA00023163"/>
    </source>
</evidence>
<dbReference type="PROSITE" id="PS00027">
    <property type="entry name" value="HOMEOBOX_1"/>
    <property type="match status" value="1"/>
</dbReference>
<comment type="function">
    <text evidence="1">Sequence-specific transcription factor which is part of a developmental regulatory system that provides cells with specific positional identities on the anterior-posterior axis.</text>
</comment>
<dbReference type="GO" id="GO:0007399">
    <property type="term" value="P:nervous system development"/>
    <property type="evidence" value="ECO:0007669"/>
    <property type="project" value="UniProtKB-KW"/>
</dbReference>
<evidence type="ECO:0000256" key="1">
    <source>
        <dbReference type="ARBA" id="ARBA00003263"/>
    </source>
</evidence>
<evidence type="ECO:0000256" key="12">
    <source>
        <dbReference type="ARBA" id="ARBA00053510"/>
    </source>
</evidence>
<feature type="region of interest" description="Disordered" evidence="15">
    <location>
        <begin position="104"/>
        <end position="134"/>
    </location>
</feature>
<gene>
    <name evidence="17" type="ORF">EPR50_G00021120</name>
</gene>
<comment type="function">
    <text evidence="12">Transcription factor involved in specification of neuronal cell types and which is required for inner ear and hypothalamus development. Binds to the 5'-CAAGTG-3' core sequence.</text>
</comment>
<keyword evidence="3" id="KW-0217">Developmental protein</keyword>
<dbReference type="STRING" id="8167.A0A484DMW0"/>
<comment type="caution">
    <text evidence="17">The sequence shown here is derived from an EMBL/GenBank/DDBJ whole genome shotgun (WGS) entry which is preliminary data.</text>
</comment>
<comment type="subcellular location">
    <subcellularLocation>
        <location evidence="2 13 14">Nucleus</location>
    </subcellularLocation>
</comment>
<evidence type="ECO:0000256" key="3">
    <source>
        <dbReference type="ARBA" id="ARBA00022473"/>
    </source>
</evidence>
<evidence type="ECO:0000256" key="14">
    <source>
        <dbReference type="RuleBase" id="RU000682"/>
    </source>
</evidence>
<evidence type="ECO:0000256" key="8">
    <source>
        <dbReference type="ARBA" id="ARBA00023155"/>
    </source>
</evidence>
<organism evidence="17 18">
    <name type="scientific">Perca flavescens</name>
    <name type="common">American yellow perch</name>
    <name type="synonym">Morone flavescens</name>
    <dbReference type="NCBI Taxonomy" id="8167"/>
    <lineage>
        <taxon>Eukaryota</taxon>
        <taxon>Metazoa</taxon>
        <taxon>Chordata</taxon>
        <taxon>Craniata</taxon>
        <taxon>Vertebrata</taxon>
        <taxon>Euteleostomi</taxon>
        <taxon>Actinopterygii</taxon>
        <taxon>Neopterygii</taxon>
        <taxon>Teleostei</taxon>
        <taxon>Neoteleostei</taxon>
        <taxon>Acanthomorphata</taxon>
        <taxon>Eupercaria</taxon>
        <taxon>Perciformes</taxon>
        <taxon>Percoidei</taxon>
        <taxon>Percidae</taxon>
        <taxon>Percinae</taxon>
        <taxon>Perca</taxon>
    </lineage>
</organism>
<evidence type="ECO:0000256" key="13">
    <source>
        <dbReference type="PROSITE-ProRule" id="PRU00108"/>
    </source>
</evidence>
<dbReference type="SMART" id="SM00389">
    <property type="entry name" value="HOX"/>
    <property type="match status" value="1"/>
</dbReference>
<dbReference type="GO" id="GO:0000977">
    <property type="term" value="F:RNA polymerase II transcription regulatory region sequence-specific DNA binding"/>
    <property type="evidence" value="ECO:0007669"/>
    <property type="project" value="TreeGrafter"/>
</dbReference>
<dbReference type="PRINTS" id="PR00024">
    <property type="entry name" value="HOMEOBOX"/>
</dbReference>
<dbReference type="GO" id="GO:0030154">
    <property type="term" value="P:cell differentiation"/>
    <property type="evidence" value="ECO:0007669"/>
    <property type="project" value="UniProtKB-KW"/>
</dbReference>
<evidence type="ECO:0000256" key="15">
    <source>
        <dbReference type="SAM" id="MobiDB-lite"/>
    </source>
</evidence>
<dbReference type="InterPro" id="IPR001356">
    <property type="entry name" value="HD"/>
</dbReference>
<comment type="similarity">
    <text evidence="11">Belongs to the HMX homeobox family.</text>
</comment>
<dbReference type="InterPro" id="IPR009057">
    <property type="entry name" value="Homeodomain-like_sf"/>
</dbReference>
<feature type="domain" description="Homeobox" evidence="16">
    <location>
        <begin position="135"/>
        <end position="195"/>
    </location>
</feature>
<feature type="DNA-binding region" description="Homeobox" evidence="13">
    <location>
        <begin position="137"/>
        <end position="196"/>
    </location>
</feature>
<accession>A0A484DMW0</accession>
<name>A0A484DMW0_PERFV</name>
<evidence type="ECO:0000256" key="10">
    <source>
        <dbReference type="ARBA" id="ARBA00023242"/>
    </source>
</evidence>
<dbReference type="GO" id="GO:0005634">
    <property type="term" value="C:nucleus"/>
    <property type="evidence" value="ECO:0007669"/>
    <property type="project" value="UniProtKB-SubCell"/>
</dbReference>
<dbReference type="InterPro" id="IPR020479">
    <property type="entry name" value="HD_metazoa"/>
</dbReference>
<evidence type="ECO:0000256" key="4">
    <source>
        <dbReference type="ARBA" id="ARBA00022782"/>
    </source>
</evidence>
<dbReference type="PANTHER" id="PTHR46110">
    <property type="entry name" value="HOMEOBOX PROTEIN HMX"/>
    <property type="match status" value="1"/>
</dbReference>
<dbReference type="GO" id="GO:0000981">
    <property type="term" value="F:DNA-binding transcription factor activity, RNA polymerase II-specific"/>
    <property type="evidence" value="ECO:0007669"/>
    <property type="project" value="InterPro"/>
</dbReference>
<keyword evidence="7 13" id="KW-0238">DNA-binding</keyword>